<keyword evidence="3" id="KW-0862">Zinc</keyword>
<evidence type="ECO:0000256" key="2">
    <source>
        <dbReference type="ARBA" id="ARBA00022771"/>
    </source>
</evidence>
<evidence type="ECO:0000256" key="1">
    <source>
        <dbReference type="ARBA" id="ARBA00022723"/>
    </source>
</evidence>
<evidence type="ECO:0000256" key="5">
    <source>
        <dbReference type="ARBA" id="ARBA00023125"/>
    </source>
</evidence>
<organism evidence="12 13">
    <name type="scientific">Tropilaelaps mercedesae</name>
    <dbReference type="NCBI Taxonomy" id="418985"/>
    <lineage>
        <taxon>Eukaryota</taxon>
        <taxon>Metazoa</taxon>
        <taxon>Ecdysozoa</taxon>
        <taxon>Arthropoda</taxon>
        <taxon>Chelicerata</taxon>
        <taxon>Arachnida</taxon>
        <taxon>Acari</taxon>
        <taxon>Parasitiformes</taxon>
        <taxon>Mesostigmata</taxon>
        <taxon>Gamasina</taxon>
        <taxon>Dermanyssoidea</taxon>
        <taxon>Laelapidae</taxon>
        <taxon>Tropilaelaps</taxon>
    </lineage>
</organism>
<evidence type="ECO:0000256" key="3">
    <source>
        <dbReference type="ARBA" id="ARBA00022833"/>
    </source>
</evidence>
<accession>A0A1V9X7L8</accession>
<reference evidence="12 13" key="1">
    <citation type="journal article" date="2017" name="Gigascience">
        <title>Draft genome of the honey bee ectoparasitic mite, Tropilaelaps mercedesae, is shaped by the parasitic life history.</title>
        <authorList>
            <person name="Dong X."/>
            <person name="Armstrong S.D."/>
            <person name="Xia D."/>
            <person name="Makepeace B.L."/>
            <person name="Darby A.C."/>
            <person name="Kadowaki T."/>
        </authorList>
    </citation>
    <scope>NUCLEOTIDE SEQUENCE [LARGE SCALE GENOMIC DNA]</scope>
    <source>
        <strain evidence="12">Wuxi-XJTLU</strain>
    </source>
</reference>
<dbReference type="InterPro" id="IPR013088">
    <property type="entry name" value="Znf_NHR/GATA"/>
</dbReference>
<evidence type="ECO:0000313" key="12">
    <source>
        <dbReference type="EMBL" id="OQR69282.1"/>
    </source>
</evidence>
<sequence length="522" mass="57324">MWGPMRGRKFGAGVADLWRGSGSDGRWRPVDEAVSTFFTNPVSDLHFAAEIPRLAAAVSGAFPSDAERQFSTESLRWSEIWHSGFVFRSLRCLGFEVRASIETHTHTQTHTHTHTHKPTYSDDIGEEASPSPPLSPEIAVGDVNGGMGGMVGVGSLGVGHYLAVRAASGTTGGQTGAGGQRGEQGSPRRVCLVCGDVASGFHYGVASCEACKAFFKRTIQGQGNLLGQSALVHSWSKKEQNNIERKKLRQSRRPATLLLKTMWEARAFLKGGQRFLLGYGEDPGRGQGELQGESRESTKIRRGIAVRSTVTGVEAQSSVYLQGCVCPKNVKRKHQLNDVIETVGKENRCLERKNQCKEPLQGNIEYTCPANNDCEINKRRRKACQACRFQKCLKMGMLKEGVRLDRVRGGRQKYRRNPEGPYQVAAQPVKRISIDENTIISALLSCEPEPLSIRQSALNNNASLRDPSAALAALSDIMDRELVNTIGWARQIPGFGALNLDDQMRLLQTSWAEVLSLSLAYR</sequence>
<keyword evidence="4" id="KW-0805">Transcription regulation</keyword>
<feature type="domain" description="NR LBD" evidence="11">
    <location>
        <begin position="435"/>
        <end position="522"/>
    </location>
</feature>
<dbReference type="GO" id="GO:0043565">
    <property type="term" value="F:sequence-specific DNA binding"/>
    <property type="evidence" value="ECO:0007669"/>
    <property type="project" value="InterPro"/>
</dbReference>
<dbReference type="Gene3D" id="1.10.565.10">
    <property type="entry name" value="Retinoid X Receptor"/>
    <property type="match status" value="1"/>
</dbReference>
<feature type="domain" description="Nuclear receptor" evidence="10">
    <location>
        <begin position="188"/>
        <end position="404"/>
    </location>
</feature>
<dbReference type="PROSITE" id="PS51030">
    <property type="entry name" value="NUCLEAR_REC_DBD_2"/>
    <property type="match status" value="1"/>
</dbReference>
<evidence type="ECO:0000256" key="7">
    <source>
        <dbReference type="ARBA" id="ARBA00023170"/>
    </source>
</evidence>
<dbReference type="AlphaFoldDB" id="A0A1V9X7L8"/>
<dbReference type="PRINTS" id="PR00047">
    <property type="entry name" value="STROIDFINGER"/>
</dbReference>
<dbReference type="Proteomes" id="UP000192247">
    <property type="component" value="Unassembled WGS sequence"/>
</dbReference>
<keyword evidence="13" id="KW-1185">Reference proteome</keyword>
<dbReference type="SUPFAM" id="SSF57716">
    <property type="entry name" value="Glucocorticoid receptor-like (DNA-binding domain)"/>
    <property type="match status" value="1"/>
</dbReference>
<dbReference type="PROSITE" id="PS51843">
    <property type="entry name" value="NR_LBD"/>
    <property type="match status" value="1"/>
</dbReference>
<keyword evidence="2" id="KW-0863">Zinc-finger</keyword>
<dbReference type="InterPro" id="IPR050200">
    <property type="entry name" value="Nuclear_hormone_rcpt_NR3"/>
</dbReference>
<evidence type="ECO:0000259" key="10">
    <source>
        <dbReference type="PROSITE" id="PS51030"/>
    </source>
</evidence>
<dbReference type="SMART" id="SM00399">
    <property type="entry name" value="ZnF_C4"/>
    <property type="match status" value="1"/>
</dbReference>
<dbReference type="InterPro" id="IPR000536">
    <property type="entry name" value="Nucl_hrmn_rcpt_lig-bd"/>
</dbReference>
<dbReference type="PROSITE" id="PS00031">
    <property type="entry name" value="NUCLEAR_REC_DBD_1"/>
    <property type="match status" value="1"/>
</dbReference>
<evidence type="ECO:0000256" key="9">
    <source>
        <dbReference type="SAM" id="MobiDB-lite"/>
    </source>
</evidence>
<dbReference type="PRINTS" id="PR00398">
    <property type="entry name" value="STRDHORMONER"/>
</dbReference>
<dbReference type="OrthoDB" id="5771769at2759"/>
<evidence type="ECO:0000259" key="11">
    <source>
        <dbReference type="PROSITE" id="PS51843"/>
    </source>
</evidence>
<dbReference type="InParanoid" id="A0A1V9X7L8"/>
<dbReference type="InterPro" id="IPR001723">
    <property type="entry name" value="Nuclear_hrmn_rcpt"/>
</dbReference>
<name>A0A1V9X7L8_9ACAR</name>
<keyword evidence="5" id="KW-0238">DNA-binding</keyword>
<evidence type="ECO:0000256" key="6">
    <source>
        <dbReference type="ARBA" id="ARBA00023163"/>
    </source>
</evidence>
<dbReference type="Gene3D" id="3.30.50.10">
    <property type="entry name" value="Erythroid Transcription Factor GATA-1, subunit A"/>
    <property type="match status" value="2"/>
</dbReference>
<dbReference type="InterPro" id="IPR035500">
    <property type="entry name" value="NHR-like_dom_sf"/>
</dbReference>
<evidence type="ECO:0000313" key="13">
    <source>
        <dbReference type="Proteomes" id="UP000192247"/>
    </source>
</evidence>
<feature type="region of interest" description="Disordered" evidence="9">
    <location>
        <begin position="105"/>
        <end position="134"/>
    </location>
</feature>
<dbReference type="STRING" id="418985.A0A1V9X7L8"/>
<proteinExistence type="predicted"/>
<dbReference type="PANTHER" id="PTHR48092">
    <property type="entry name" value="KNIRPS-RELATED PROTEIN-RELATED"/>
    <property type="match status" value="1"/>
</dbReference>
<keyword evidence="7 12" id="KW-0675">Receptor</keyword>
<dbReference type="SUPFAM" id="SSF48508">
    <property type="entry name" value="Nuclear receptor ligand-binding domain"/>
    <property type="match status" value="1"/>
</dbReference>
<keyword evidence="8" id="KW-0539">Nucleus</keyword>
<dbReference type="GO" id="GO:0008270">
    <property type="term" value="F:zinc ion binding"/>
    <property type="evidence" value="ECO:0007669"/>
    <property type="project" value="UniProtKB-KW"/>
</dbReference>
<dbReference type="GO" id="GO:0003700">
    <property type="term" value="F:DNA-binding transcription factor activity"/>
    <property type="evidence" value="ECO:0007669"/>
    <property type="project" value="InterPro"/>
</dbReference>
<dbReference type="InterPro" id="IPR001628">
    <property type="entry name" value="Znf_hrmn_rcpt"/>
</dbReference>
<protein>
    <submittedName>
        <fullName evidence="12">Estrogen-related receptor gamma-like</fullName>
    </submittedName>
</protein>
<evidence type="ECO:0000256" key="8">
    <source>
        <dbReference type="ARBA" id="ARBA00023242"/>
    </source>
</evidence>
<keyword evidence="6" id="KW-0804">Transcription</keyword>
<dbReference type="EMBL" id="MNPL01021644">
    <property type="protein sequence ID" value="OQR69282.1"/>
    <property type="molecule type" value="Genomic_DNA"/>
</dbReference>
<gene>
    <name evidence="12" type="ORF">BIW11_12358</name>
</gene>
<feature type="compositionally biased region" description="Basic residues" evidence="9">
    <location>
        <begin position="107"/>
        <end position="117"/>
    </location>
</feature>
<dbReference type="Pfam" id="PF00105">
    <property type="entry name" value="zf-C4"/>
    <property type="match status" value="2"/>
</dbReference>
<keyword evidence="1" id="KW-0479">Metal-binding</keyword>
<evidence type="ECO:0000256" key="4">
    <source>
        <dbReference type="ARBA" id="ARBA00023015"/>
    </source>
</evidence>
<dbReference type="Pfam" id="PF00104">
    <property type="entry name" value="Hormone_recep"/>
    <property type="match status" value="1"/>
</dbReference>
<comment type="caution">
    <text evidence="12">The sequence shown here is derived from an EMBL/GenBank/DDBJ whole genome shotgun (WGS) entry which is preliminary data.</text>
</comment>